<gene>
    <name evidence="1" type="ORF">AV903_06485</name>
</gene>
<sequence length="64" mass="7157">MLLFHYDPPGNHFFIFINAALASRGLAQARQTSDKASCSSRASQLRFSSLARRKDAGKELIIFQ</sequence>
<dbReference type="Proteomes" id="UP000264980">
    <property type="component" value="Chromosome"/>
</dbReference>
<protein>
    <submittedName>
        <fullName evidence="1">Uncharacterized protein</fullName>
    </submittedName>
</protein>
<proteinExistence type="predicted"/>
<accession>A0A345CQU8</accession>
<evidence type="ECO:0000313" key="2">
    <source>
        <dbReference type="Proteomes" id="UP000264980"/>
    </source>
</evidence>
<evidence type="ECO:0000313" key="1">
    <source>
        <dbReference type="EMBL" id="AXF75815.1"/>
    </source>
</evidence>
<dbReference type="AlphaFoldDB" id="A0A345CQU8"/>
<name>A0A345CQU8_9GAMM</name>
<dbReference type="EMBL" id="CP013970">
    <property type="protein sequence ID" value="AXF75815.1"/>
    <property type="molecule type" value="Genomic_DNA"/>
</dbReference>
<organism evidence="1 2">
    <name type="scientific">Erwinia tracheiphila</name>
    <dbReference type="NCBI Taxonomy" id="65700"/>
    <lineage>
        <taxon>Bacteria</taxon>
        <taxon>Pseudomonadati</taxon>
        <taxon>Pseudomonadota</taxon>
        <taxon>Gammaproteobacteria</taxon>
        <taxon>Enterobacterales</taxon>
        <taxon>Erwiniaceae</taxon>
        <taxon>Erwinia</taxon>
    </lineage>
</organism>
<reference evidence="1 2" key="1">
    <citation type="submission" date="2016-01" db="EMBL/GenBank/DDBJ databases">
        <authorList>
            <person name="Oliw E.H."/>
        </authorList>
    </citation>
    <scope>NUCLEOTIDE SEQUENCE [LARGE SCALE GENOMIC DNA]</scope>
    <source>
        <strain evidence="1 2">MDcuke</strain>
    </source>
</reference>